<keyword evidence="3" id="KW-1185">Reference proteome</keyword>
<feature type="compositionally biased region" description="Low complexity" evidence="1">
    <location>
        <begin position="20"/>
        <end position="30"/>
    </location>
</feature>
<feature type="region of interest" description="Disordered" evidence="1">
    <location>
        <begin position="1"/>
        <end position="62"/>
    </location>
</feature>
<name>A0ABD3FQE4_9STRA</name>
<dbReference type="Proteomes" id="UP001632037">
    <property type="component" value="Unassembled WGS sequence"/>
</dbReference>
<dbReference type="SUPFAM" id="SSF50978">
    <property type="entry name" value="WD40 repeat-like"/>
    <property type="match status" value="1"/>
</dbReference>
<feature type="compositionally biased region" description="Low complexity" evidence="1">
    <location>
        <begin position="1"/>
        <end position="12"/>
    </location>
</feature>
<reference evidence="2 3" key="1">
    <citation type="submission" date="2024-09" db="EMBL/GenBank/DDBJ databases">
        <title>Genome sequencing and assembly of Phytophthora oleae, isolate VK10A, causative agent of rot of olive drupes.</title>
        <authorList>
            <person name="Conti Taguali S."/>
            <person name="Riolo M."/>
            <person name="La Spada F."/>
            <person name="Cacciola S.O."/>
            <person name="Dionisio G."/>
        </authorList>
    </citation>
    <scope>NUCLEOTIDE SEQUENCE [LARGE SCALE GENOMIC DNA]</scope>
    <source>
        <strain evidence="2 3">VK10A</strain>
    </source>
</reference>
<sequence>MAPSSKSSSSPPSASPPSPAESTAQTASTPIPTALVDGVANLDQNADNEQDTSHDDTASFNTGDSEASFWNIIADSHMNIETYGEQTCEIAEPTTSFLSPTPTIPAMSASMTFATGSAPSTNLPPVYDDLIGSEALAPSLLMSSQASYPRFIASNQFVTFESRQDGTPYPLSKPIIREDGLLLVGTELVSTQTAEKNRIFVTNYMSPTGTPQNSARIMVEEEIRDIHWLDTQAAIVAVGKDIQLIQLGDTSVEGSFRLQDPINAVHSDTIREIAVSPATNFHVLSGGFDETIVLTDLRNQGDPTASAIIKKLDANDVVSSIRWSPSDSHFSWTTDGGDFQVADSRARSSQLQVPLYSFVNMGTLGGLFTHEYLSSFIIALGFERGHMALIDTRMTRQSSCTSLIESKLTAVGEMRRSNSGKFAIFGRGGFSTAHLNGSSNNLEQIILYVLSTASYPEMFLLLF</sequence>
<accession>A0ABD3FQE4</accession>
<dbReference type="Gene3D" id="2.130.10.10">
    <property type="entry name" value="YVTN repeat-like/Quinoprotein amine dehydrogenase"/>
    <property type="match status" value="1"/>
</dbReference>
<organism evidence="2 3">
    <name type="scientific">Phytophthora oleae</name>
    <dbReference type="NCBI Taxonomy" id="2107226"/>
    <lineage>
        <taxon>Eukaryota</taxon>
        <taxon>Sar</taxon>
        <taxon>Stramenopiles</taxon>
        <taxon>Oomycota</taxon>
        <taxon>Peronosporomycetes</taxon>
        <taxon>Peronosporales</taxon>
        <taxon>Peronosporaceae</taxon>
        <taxon>Phytophthora</taxon>
    </lineage>
</organism>
<dbReference type="InterPro" id="IPR036322">
    <property type="entry name" value="WD40_repeat_dom_sf"/>
</dbReference>
<dbReference type="EMBL" id="JBIMZQ010000010">
    <property type="protein sequence ID" value="KAL3668622.1"/>
    <property type="molecule type" value="Genomic_DNA"/>
</dbReference>
<evidence type="ECO:0000313" key="2">
    <source>
        <dbReference type="EMBL" id="KAL3668622.1"/>
    </source>
</evidence>
<comment type="caution">
    <text evidence="2">The sequence shown here is derived from an EMBL/GenBank/DDBJ whole genome shotgun (WGS) entry which is preliminary data.</text>
</comment>
<gene>
    <name evidence="2" type="ORF">V7S43_005924</name>
</gene>
<protein>
    <submittedName>
        <fullName evidence="2">Uncharacterized protein</fullName>
    </submittedName>
</protein>
<proteinExistence type="predicted"/>
<dbReference type="InterPro" id="IPR015943">
    <property type="entry name" value="WD40/YVTN_repeat-like_dom_sf"/>
</dbReference>
<dbReference type="AlphaFoldDB" id="A0ABD3FQE4"/>
<evidence type="ECO:0000256" key="1">
    <source>
        <dbReference type="SAM" id="MobiDB-lite"/>
    </source>
</evidence>
<evidence type="ECO:0000313" key="3">
    <source>
        <dbReference type="Proteomes" id="UP001632037"/>
    </source>
</evidence>